<gene>
    <name evidence="7" type="primary">LOC113108049</name>
</gene>
<dbReference type="InterPro" id="IPR031273">
    <property type="entry name" value="PARP4"/>
</dbReference>
<evidence type="ECO:0000256" key="2">
    <source>
        <dbReference type="RuleBase" id="RU362114"/>
    </source>
</evidence>
<dbReference type="GO" id="GO:0005737">
    <property type="term" value="C:cytoplasm"/>
    <property type="evidence" value="ECO:0007669"/>
    <property type="project" value="TreeGrafter"/>
</dbReference>
<dbReference type="EC" id="2.4.2.-" evidence="2"/>
<dbReference type="Pfam" id="PF13768">
    <property type="entry name" value="VWA_3"/>
    <property type="match status" value="1"/>
</dbReference>
<dbReference type="Gene3D" id="3.90.228.10">
    <property type="match status" value="1"/>
</dbReference>
<dbReference type="InterPro" id="IPR013694">
    <property type="entry name" value="VIT"/>
</dbReference>
<dbReference type="Gene3D" id="3.40.50.410">
    <property type="entry name" value="von Willebrand factor, type A domain"/>
    <property type="match status" value="1"/>
</dbReference>
<dbReference type="OrthoDB" id="1729737at2759"/>
<feature type="domain" description="PARP catalytic" evidence="4">
    <location>
        <begin position="245"/>
        <end position="445"/>
    </location>
</feature>
<keyword evidence="6" id="KW-1185">Reference proteome</keyword>
<dbReference type="PANTHER" id="PTHR46530:SF1">
    <property type="entry name" value="PROTEIN MONO-ADP-RIBOSYLTRANSFERASE PARP4"/>
    <property type="match status" value="1"/>
</dbReference>
<dbReference type="Pfam" id="PF08487">
    <property type="entry name" value="VIT"/>
    <property type="match status" value="1"/>
</dbReference>
<evidence type="ECO:0000259" key="5">
    <source>
        <dbReference type="PROSITE" id="PS51468"/>
    </source>
</evidence>
<dbReference type="KEGG" id="caua:113108049"/>
<keyword evidence="2" id="KW-0808">Transferase</keyword>
<dbReference type="SUPFAM" id="SSF56399">
    <property type="entry name" value="ADP-ribosylation"/>
    <property type="match status" value="1"/>
</dbReference>
<dbReference type="PANTHER" id="PTHR46530">
    <property type="entry name" value="PROTEIN MONO-ADP-RIBOSYLTRANSFERASE PARP4"/>
    <property type="match status" value="1"/>
</dbReference>
<evidence type="ECO:0000313" key="6">
    <source>
        <dbReference type="Proteomes" id="UP000515129"/>
    </source>
</evidence>
<dbReference type="GO" id="GO:0003950">
    <property type="term" value="F:NAD+ poly-ADP-ribosyltransferase activity"/>
    <property type="evidence" value="ECO:0007669"/>
    <property type="project" value="UniProtKB-UniRule"/>
</dbReference>
<evidence type="ECO:0000259" key="3">
    <source>
        <dbReference type="PROSITE" id="PS50234"/>
    </source>
</evidence>
<dbReference type="Pfam" id="PF00644">
    <property type="entry name" value="PARP"/>
    <property type="match status" value="1"/>
</dbReference>
<keyword evidence="2" id="KW-0328">Glycosyltransferase</keyword>
<dbReference type="InterPro" id="IPR012317">
    <property type="entry name" value="Poly(ADP-ribose)pol_cat_dom"/>
</dbReference>
<reference evidence="7" key="1">
    <citation type="submission" date="2025-08" db="UniProtKB">
        <authorList>
            <consortium name="RefSeq"/>
        </authorList>
    </citation>
    <scope>IDENTIFICATION</scope>
    <source>
        <strain evidence="7">Wakin</strain>
        <tissue evidence="7">Muscle</tissue>
    </source>
</reference>
<dbReference type="InterPro" id="IPR036465">
    <property type="entry name" value="vWFA_dom_sf"/>
</dbReference>
<evidence type="ECO:0000256" key="1">
    <source>
        <dbReference type="ARBA" id="ARBA00024347"/>
    </source>
</evidence>
<dbReference type="Pfam" id="PF26166">
    <property type="entry name" value="WGR-like_PARP4"/>
    <property type="match status" value="1"/>
</dbReference>
<protein>
    <recommendedName>
        <fullName evidence="2">Poly [ADP-ribose] polymerase</fullName>
        <shortName evidence="2">PARP</shortName>
        <ecNumber evidence="2">2.4.2.-</ecNumber>
    </recommendedName>
</protein>
<dbReference type="SUPFAM" id="SSF53300">
    <property type="entry name" value="vWA-like"/>
    <property type="match status" value="1"/>
</dbReference>
<dbReference type="Pfam" id="PF26156">
    <property type="entry name" value="PARP4_MVP-ID"/>
    <property type="match status" value="1"/>
</dbReference>
<dbReference type="PROSITE" id="PS51468">
    <property type="entry name" value="VIT"/>
    <property type="match status" value="1"/>
</dbReference>
<dbReference type="InterPro" id="IPR002035">
    <property type="entry name" value="VWF_A"/>
</dbReference>
<proteinExistence type="inferred from homology"/>
<name>A0A6P6PZM0_CARAU</name>
<dbReference type="PROSITE" id="PS51059">
    <property type="entry name" value="PARP_CATALYTIC"/>
    <property type="match status" value="1"/>
</dbReference>
<dbReference type="InterPro" id="IPR058905">
    <property type="entry name" value="WGR-like_PARP4"/>
</dbReference>
<feature type="domain" description="VIT" evidence="5">
    <location>
        <begin position="490"/>
        <end position="618"/>
    </location>
</feature>
<dbReference type="GeneID" id="113108049"/>
<accession>A0A6P6PZM0</accession>
<keyword evidence="2" id="KW-0520">NAD</keyword>
<organism evidence="6 7">
    <name type="scientific">Carassius auratus</name>
    <name type="common">Goldfish</name>
    <dbReference type="NCBI Taxonomy" id="7957"/>
    <lineage>
        <taxon>Eukaryota</taxon>
        <taxon>Metazoa</taxon>
        <taxon>Chordata</taxon>
        <taxon>Craniata</taxon>
        <taxon>Vertebrata</taxon>
        <taxon>Euteleostomi</taxon>
        <taxon>Actinopterygii</taxon>
        <taxon>Neopterygii</taxon>
        <taxon>Teleostei</taxon>
        <taxon>Ostariophysi</taxon>
        <taxon>Cypriniformes</taxon>
        <taxon>Cyprinidae</taxon>
        <taxon>Cyprininae</taxon>
        <taxon>Carassius</taxon>
    </lineage>
</organism>
<dbReference type="InterPro" id="IPR058904">
    <property type="entry name" value="PARP4_MVP-ID"/>
</dbReference>
<evidence type="ECO:0000313" key="7">
    <source>
        <dbReference type="RefSeq" id="XP_026126659.1"/>
    </source>
</evidence>
<dbReference type="PROSITE" id="PS50234">
    <property type="entry name" value="VWFA"/>
    <property type="match status" value="1"/>
</dbReference>
<dbReference type="Proteomes" id="UP000515129">
    <property type="component" value="Chromosome 9"/>
</dbReference>
<dbReference type="SMART" id="SM00609">
    <property type="entry name" value="VIT"/>
    <property type="match status" value="1"/>
</dbReference>
<feature type="domain" description="VWFA" evidence="3">
    <location>
        <begin position="762"/>
        <end position="930"/>
    </location>
</feature>
<evidence type="ECO:0000259" key="4">
    <source>
        <dbReference type="PROSITE" id="PS51059"/>
    </source>
</evidence>
<dbReference type="RefSeq" id="XP_026126659.1">
    <property type="nucleotide sequence ID" value="XM_026270874.1"/>
</dbReference>
<dbReference type="SMART" id="SM00327">
    <property type="entry name" value="VWA"/>
    <property type="match status" value="1"/>
</dbReference>
<sequence>MTVFENCTVVLDVKNLPFKEKNKLRLALLENGGNISYVINKEVNPKTLSVLELQSAKGRAGQQYRVLCSVLHEAESAVVQDKLVFCVMSEDAVEAYLQLMKEMETEGFTKTHTFSPEVERLASYSLQQLLLEEKLNCSTVSQEVGVFVELVWTEALGSLYNILTVPVSRISLNDVSRVEGLLLQAQKTEKEDEVKALLEEVNTLLPLRMIDPPSKHKLVSQKLDLCQLIRDIVNVSEATLGSPSSSSLGKYRALRCSIEVVPPQNPEFHVVSQLLQDRPFQIQQILRVNRGVECQIFRENLGNIKPLLHSTSPSSFVGILSRGLLLPRVGVEQHGIERTDIGNLGGGIYFSDSLKTCVKYSKPSVTDGSRLLLVCEVALGRCKDLLKKDSTLTCAPDGYHSVHGVQRSPNRLSEFEDDEFVVYNTEQIRLKYVVQYSLEGDELKEFQPQINTQLTQLTDTTPEICVLCQCVSLVPGDDSEDLESIKNPLEEMIAGLLDSSGQKLPLQAVNVRCKLMDLLCQVIVFQTYTNQSAVPIEAKYVFPLEETAAVCGFEAFINGKHGIGKVKEKEQARKEYKQAIEKGHGAYLMDQDAPDVFTISVGNLPPGATVLIKVTFITELLVRAGSIVFSLSGSVAPWEQRAALYQTTQATVEKIGVTELHSEGEFSLSMSIEMPYEIINLSSSHRIKTKRTDCKAVISTLPGQTLGSEGLQVSFSLSNIHMPRMWVENHPDKHSQACMLVFYPDFKSSGVSGSAGPSNVSDVVILLDSSKSMQGDTMLNARRIALHVLRSLDRSVKINIISFSTDYREAFPAPVGLDEASEAARKFIMSCGGSGGGTDLWRPLRSLSLLPPSRGVRNILLLSDGHVQNQPLTLQLVRENSCHTRLFTCGLSLTANRHMLRALAQAGGGTYEFFDTKMKHTWTEKVRAQVRRMDSPGCRSVAVKWQQFNPTASRPVQAPSQLHALFTDCHTLVYGFVPHCTQATLFGDLSGQEIKTMVSTTELQKTKGTFLHKLTARAIIRDYEDGILANSEAEHEEKKAELKSYIIELSKEFSILSQFTSFVAIEERKQNELDIGFTDIPKIISEEDVDILPYMGWTEENLKAVHISHSLDSQTGTNNVADPVDEPPHSYFSRSESGEYMDYGPVSQKEITPIISPKSSTFSCSTENYTELDTSSHVLFTDPPLCHIFQPCFCMASSLPISRSRRMEDFSRRQRAGYPIVFDQPLLSATPSLPESGGFGGLLKSTNGHFGFGSTATGLFGASLKQQQKAQKGPQQRIAALSSEAVFSFRASRQQQMFGENLSLSLLGKPISRPVAWNELFELQHEDGYWECTDRLSRFLNLDVDFFTNVFLQEKGIRSFGVKAHAEILRLVATLLVLQLIRVKQLEVGRLLESLLRLKESQEPRPMYWEAVKRAVDWACRTDRQYPCVCSRLEIGWDWESSTRQLLGCDPPPPYSPLKPVLERRMDVSVM</sequence>
<comment type="similarity">
    <text evidence="1">Belongs to the ARTD/PARP family.</text>
</comment>